<evidence type="ECO:0000313" key="1">
    <source>
        <dbReference type="EMBL" id="AEE49665.1"/>
    </source>
</evidence>
<protein>
    <submittedName>
        <fullName evidence="1">OsmC family protein</fullName>
    </submittedName>
</protein>
<dbReference type="Pfam" id="PF02566">
    <property type="entry name" value="OsmC"/>
    <property type="match status" value="1"/>
</dbReference>
<reference evidence="1 2" key="1">
    <citation type="journal article" date="2011" name="Stand. Genomic Sci.">
        <title>Complete genome sequence of Haliscomenobacter hydrossis type strain (O).</title>
        <authorList>
            <consortium name="US DOE Joint Genome Institute (JGI-PGF)"/>
            <person name="Daligault H."/>
            <person name="Lapidus A."/>
            <person name="Zeytun A."/>
            <person name="Nolan M."/>
            <person name="Lucas S."/>
            <person name="Del Rio T.G."/>
            <person name="Tice H."/>
            <person name="Cheng J.F."/>
            <person name="Tapia R."/>
            <person name="Han C."/>
            <person name="Goodwin L."/>
            <person name="Pitluck S."/>
            <person name="Liolios K."/>
            <person name="Pagani I."/>
            <person name="Ivanova N."/>
            <person name="Huntemann M."/>
            <person name="Mavromatis K."/>
            <person name="Mikhailova N."/>
            <person name="Pati A."/>
            <person name="Chen A."/>
            <person name="Palaniappan K."/>
            <person name="Land M."/>
            <person name="Hauser L."/>
            <person name="Brambilla E.M."/>
            <person name="Rohde M."/>
            <person name="Verbarg S."/>
            <person name="Goker M."/>
            <person name="Bristow J."/>
            <person name="Eisen J.A."/>
            <person name="Markowitz V."/>
            <person name="Hugenholtz P."/>
            <person name="Kyrpides N.C."/>
            <person name="Klenk H.P."/>
            <person name="Woyke T."/>
        </authorList>
    </citation>
    <scope>NUCLEOTIDE SEQUENCE [LARGE SCALE GENOMIC DNA]</scope>
    <source>
        <strain evidence="2">ATCC 27775 / DSM 1100 / LMG 10767 / O</strain>
    </source>
</reference>
<proteinExistence type="predicted"/>
<name>F4L2Y5_HALH1</name>
<dbReference type="InterPro" id="IPR036102">
    <property type="entry name" value="OsmC/Ohrsf"/>
</dbReference>
<dbReference type="SUPFAM" id="SSF82784">
    <property type="entry name" value="OsmC-like"/>
    <property type="match status" value="1"/>
</dbReference>
<dbReference type="PANTHER" id="PTHR39624">
    <property type="entry name" value="PROTEIN INVOLVED IN RIMO-MEDIATED BETA-METHYLTHIOLATION OF RIBOSOMAL PROTEIN S12 YCAO"/>
    <property type="match status" value="1"/>
</dbReference>
<dbReference type="RefSeq" id="WP_013764218.1">
    <property type="nucleotide sequence ID" value="NC_015510.1"/>
</dbReference>
<dbReference type="Gene3D" id="3.30.300.20">
    <property type="match status" value="1"/>
</dbReference>
<dbReference type="STRING" id="760192.Halhy_1777"/>
<dbReference type="InterPro" id="IPR015946">
    <property type="entry name" value="KH_dom-like_a/b"/>
</dbReference>
<dbReference type="eggNOG" id="COG1765">
    <property type="taxonomic scope" value="Bacteria"/>
</dbReference>
<dbReference type="KEGG" id="hhy:Halhy_1777"/>
<dbReference type="OrthoDB" id="9791538at2"/>
<sequence length="135" mass="15020">MSKTTILRASIGRDTYKTTLQTDDHQLIGDEPPSSGGTNLGPDPYEFILAGLATCTAATVRMYADRKAWDLEKVELNLSLQVEKLSGTKITHIQREIQFSGNLDAEQTQRLLEIAEKCPVHRLLTHDVKIVTTLL</sequence>
<evidence type="ECO:0000313" key="2">
    <source>
        <dbReference type="Proteomes" id="UP000008461"/>
    </source>
</evidence>
<dbReference type="PANTHER" id="PTHR39624:SF2">
    <property type="entry name" value="OSMC-LIKE PROTEIN"/>
    <property type="match status" value="1"/>
</dbReference>
<dbReference type="HOGENOM" id="CLU_100275_4_0_10"/>
<dbReference type="AlphaFoldDB" id="F4L2Y5"/>
<organism evidence="1 2">
    <name type="scientific">Haliscomenobacter hydrossis (strain ATCC 27775 / DSM 1100 / LMG 10767 / O)</name>
    <dbReference type="NCBI Taxonomy" id="760192"/>
    <lineage>
        <taxon>Bacteria</taxon>
        <taxon>Pseudomonadati</taxon>
        <taxon>Bacteroidota</taxon>
        <taxon>Saprospiria</taxon>
        <taxon>Saprospirales</taxon>
        <taxon>Haliscomenobacteraceae</taxon>
        <taxon>Haliscomenobacter</taxon>
    </lineage>
</organism>
<reference key="2">
    <citation type="submission" date="2011-04" db="EMBL/GenBank/DDBJ databases">
        <title>Complete sequence of chromosome of Haliscomenobacter hydrossis DSM 1100.</title>
        <authorList>
            <consortium name="US DOE Joint Genome Institute (JGI-PGF)"/>
            <person name="Lucas S."/>
            <person name="Han J."/>
            <person name="Lapidus A."/>
            <person name="Bruce D."/>
            <person name="Goodwin L."/>
            <person name="Pitluck S."/>
            <person name="Peters L."/>
            <person name="Kyrpides N."/>
            <person name="Mavromatis K."/>
            <person name="Ivanova N."/>
            <person name="Ovchinnikova G."/>
            <person name="Pagani I."/>
            <person name="Daligault H."/>
            <person name="Detter J.C."/>
            <person name="Han C."/>
            <person name="Land M."/>
            <person name="Hauser L."/>
            <person name="Markowitz V."/>
            <person name="Cheng J.-F."/>
            <person name="Hugenholtz P."/>
            <person name="Woyke T."/>
            <person name="Wu D."/>
            <person name="Verbarg S."/>
            <person name="Frueling A."/>
            <person name="Brambilla E."/>
            <person name="Klenk H.-P."/>
            <person name="Eisen J.A."/>
        </authorList>
    </citation>
    <scope>NUCLEOTIDE SEQUENCE</scope>
    <source>
        <strain>DSM 1100</strain>
    </source>
</reference>
<accession>F4L2Y5</accession>
<gene>
    <name evidence="1" type="ordered locus">Halhy_1777</name>
</gene>
<dbReference type="Proteomes" id="UP000008461">
    <property type="component" value="Chromosome"/>
</dbReference>
<keyword evidence="2" id="KW-1185">Reference proteome</keyword>
<dbReference type="InterPro" id="IPR003718">
    <property type="entry name" value="OsmC/Ohr_fam"/>
</dbReference>
<dbReference type="EMBL" id="CP002691">
    <property type="protein sequence ID" value="AEE49665.1"/>
    <property type="molecule type" value="Genomic_DNA"/>
</dbReference>